<name>A0A1Y1IU22_KLENI</name>
<keyword evidence="3" id="KW-0067">ATP-binding</keyword>
<dbReference type="OrthoDB" id="2375545at2759"/>
<evidence type="ECO:0000313" key="6">
    <source>
        <dbReference type="EMBL" id="GAQ93592.1"/>
    </source>
</evidence>
<protein>
    <recommendedName>
        <fullName evidence="5">SF3 helicase domain-containing protein</fullName>
    </recommendedName>
</protein>
<proteinExistence type="predicted"/>
<feature type="non-terminal residue" evidence="6">
    <location>
        <position position="1"/>
    </location>
</feature>
<sequence>NGKGVLKEVLQAATGDYFGGMSKDAVVTAPGQKSASKNAPTNYIYELMGVRLAVADETAEGERVNLGLVLGMTGGGKTKARCLYGNNVEFTITHTPFVQTNYPPAMSATAIKENVLRRLRMIPFPNSYVGADTFDPNNATHRLRDDGLKGRMKEEESLR</sequence>
<feature type="compositionally biased region" description="Basic and acidic residues" evidence="4">
    <location>
        <begin position="142"/>
        <end position="159"/>
    </location>
</feature>
<reference evidence="6 7" key="1">
    <citation type="journal article" date="2014" name="Nat. Commun.">
        <title>Klebsormidium flaccidum genome reveals primary factors for plant terrestrial adaptation.</title>
        <authorList>
            <person name="Hori K."/>
            <person name="Maruyama F."/>
            <person name="Fujisawa T."/>
            <person name="Togashi T."/>
            <person name="Yamamoto N."/>
            <person name="Seo M."/>
            <person name="Sato S."/>
            <person name="Yamada T."/>
            <person name="Mori H."/>
            <person name="Tajima N."/>
            <person name="Moriyama T."/>
            <person name="Ikeuchi M."/>
            <person name="Watanabe M."/>
            <person name="Wada H."/>
            <person name="Kobayashi K."/>
            <person name="Saito M."/>
            <person name="Masuda T."/>
            <person name="Sasaki-Sekimoto Y."/>
            <person name="Mashiguchi K."/>
            <person name="Awai K."/>
            <person name="Shimojima M."/>
            <person name="Masuda S."/>
            <person name="Iwai M."/>
            <person name="Nobusawa T."/>
            <person name="Narise T."/>
            <person name="Kondo S."/>
            <person name="Saito H."/>
            <person name="Sato R."/>
            <person name="Murakawa M."/>
            <person name="Ihara Y."/>
            <person name="Oshima-Yamada Y."/>
            <person name="Ohtaka K."/>
            <person name="Satoh M."/>
            <person name="Sonobe K."/>
            <person name="Ishii M."/>
            <person name="Ohtani R."/>
            <person name="Kanamori-Sato M."/>
            <person name="Honoki R."/>
            <person name="Miyazaki D."/>
            <person name="Mochizuki H."/>
            <person name="Umetsu J."/>
            <person name="Higashi K."/>
            <person name="Shibata D."/>
            <person name="Kamiya Y."/>
            <person name="Sato N."/>
            <person name="Nakamura Y."/>
            <person name="Tabata S."/>
            <person name="Ida S."/>
            <person name="Kurokawa K."/>
            <person name="Ohta H."/>
        </authorList>
    </citation>
    <scope>NUCLEOTIDE SEQUENCE [LARGE SCALE GENOMIC DNA]</scope>
    <source>
        <strain evidence="6 7">NIES-2285</strain>
    </source>
</reference>
<dbReference type="InterPro" id="IPR014015">
    <property type="entry name" value="Helicase_SF3_DNA-vir"/>
</dbReference>
<dbReference type="PANTHER" id="PTHR35372">
    <property type="entry name" value="ATP BINDING PROTEIN-RELATED"/>
    <property type="match status" value="1"/>
</dbReference>
<keyword evidence="2" id="KW-0378">Hydrolase</keyword>
<dbReference type="InterPro" id="IPR051620">
    <property type="entry name" value="ORF904-like_C"/>
</dbReference>
<dbReference type="GO" id="GO:0005524">
    <property type="term" value="F:ATP binding"/>
    <property type="evidence" value="ECO:0007669"/>
    <property type="project" value="UniProtKB-KW"/>
</dbReference>
<evidence type="ECO:0000256" key="4">
    <source>
        <dbReference type="SAM" id="MobiDB-lite"/>
    </source>
</evidence>
<evidence type="ECO:0000313" key="7">
    <source>
        <dbReference type="Proteomes" id="UP000054558"/>
    </source>
</evidence>
<keyword evidence="7" id="KW-1185">Reference proteome</keyword>
<evidence type="ECO:0000256" key="1">
    <source>
        <dbReference type="ARBA" id="ARBA00022741"/>
    </source>
</evidence>
<keyword evidence="1" id="KW-0547">Nucleotide-binding</keyword>
<evidence type="ECO:0000256" key="3">
    <source>
        <dbReference type="ARBA" id="ARBA00022840"/>
    </source>
</evidence>
<organism evidence="6 7">
    <name type="scientific">Klebsormidium nitens</name>
    <name type="common">Green alga</name>
    <name type="synonym">Ulothrix nitens</name>
    <dbReference type="NCBI Taxonomy" id="105231"/>
    <lineage>
        <taxon>Eukaryota</taxon>
        <taxon>Viridiplantae</taxon>
        <taxon>Streptophyta</taxon>
        <taxon>Klebsormidiophyceae</taxon>
        <taxon>Klebsormidiales</taxon>
        <taxon>Klebsormidiaceae</taxon>
        <taxon>Klebsormidium</taxon>
    </lineage>
</organism>
<dbReference type="PANTHER" id="PTHR35372:SF2">
    <property type="entry name" value="SF3 HELICASE DOMAIN-CONTAINING PROTEIN"/>
    <property type="match status" value="1"/>
</dbReference>
<feature type="domain" description="SF3 helicase" evidence="5">
    <location>
        <begin position="1"/>
        <end position="137"/>
    </location>
</feature>
<dbReference type="EMBL" id="DF238636">
    <property type="protein sequence ID" value="GAQ93592.1"/>
    <property type="molecule type" value="Genomic_DNA"/>
</dbReference>
<feature type="region of interest" description="Disordered" evidence="4">
    <location>
        <begin position="139"/>
        <end position="159"/>
    </location>
</feature>
<dbReference type="PROSITE" id="PS51206">
    <property type="entry name" value="SF3_HELICASE_1"/>
    <property type="match status" value="1"/>
</dbReference>
<dbReference type="STRING" id="105231.A0A1Y1IU22"/>
<evidence type="ECO:0000256" key="2">
    <source>
        <dbReference type="ARBA" id="ARBA00022801"/>
    </source>
</evidence>
<dbReference type="GO" id="GO:0016787">
    <property type="term" value="F:hydrolase activity"/>
    <property type="evidence" value="ECO:0007669"/>
    <property type="project" value="UniProtKB-KW"/>
</dbReference>
<accession>A0A1Y1IU22</accession>
<dbReference type="OMA" id="RMIPFPN"/>
<gene>
    <name evidence="6" type="ORF">KFL_016870010</name>
</gene>
<dbReference type="Proteomes" id="UP000054558">
    <property type="component" value="Unassembled WGS sequence"/>
</dbReference>
<dbReference type="AlphaFoldDB" id="A0A1Y1IU22"/>
<evidence type="ECO:0000259" key="5">
    <source>
        <dbReference type="PROSITE" id="PS51206"/>
    </source>
</evidence>